<evidence type="ECO:0000256" key="8">
    <source>
        <dbReference type="ARBA" id="ARBA00023163"/>
    </source>
</evidence>
<evidence type="ECO:0000256" key="3">
    <source>
        <dbReference type="ARBA" id="ARBA00022723"/>
    </source>
</evidence>
<keyword evidence="14" id="KW-1185">Reference proteome</keyword>
<gene>
    <name evidence="13" type="ORF">INT44_002585</name>
</gene>
<evidence type="ECO:0000313" key="14">
    <source>
        <dbReference type="Proteomes" id="UP000612746"/>
    </source>
</evidence>
<feature type="compositionally biased region" description="Basic and acidic residues" evidence="10">
    <location>
        <begin position="513"/>
        <end position="523"/>
    </location>
</feature>
<evidence type="ECO:0000256" key="6">
    <source>
        <dbReference type="ARBA" id="ARBA00023015"/>
    </source>
</evidence>
<protein>
    <recommendedName>
        <fullName evidence="15">RRN7-type domain-containing protein</fullName>
    </recommendedName>
</protein>
<evidence type="ECO:0000259" key="12">
    <source>
        <dbReference type="Pfam" id="PF20645"/>
    </source>
</evidence>
<accession>A0A8H7PF75</accession>
<feature type="compositionally biased region" description="Polar residues" evidence="10">
    <location>
        <begin position="543"/>
        <end position="553"/>
    </location>
</feature>
<feature type="domain" description="Rrn7/TAF1B C-terminal cyclin" evidence="12">
    <location>
        <begin position="281"/>
        <end position="403"/>
    </location>
</feature>
<name>A0A8H7PF75_9FUNG</name>
<evidence type="ECO:0008006" key="15">
    <source>
        <dbReference type="Google" id="ProtNLM"/>
    </source>
</evidence>
<comment type="similarity">
    <text evidence="2">Belongs to the RRN7/TAF1B family.</text>
</comment>
<dbReference type="PANTHER" id="PTHR31576:SF2">
    <property type="entry name" value="TATA BOX-BINDING PROTEIN-ASSOCIATED FACTOR RNA POLYMERASE I SUBUNIT B"/>
    <property type="match status" value="1"/>
</dbReference>
<organism evidence="13 14">
    <name type="scientific">Umbelopsis vinacea</name>
    <dbReference type="NCBI Taxonomy" id="44442"/>
    <lineage>
        <taxon>Eukaryota</taxon>
        <taxon>Fungi</taxon>
        <taxon>Fungi incertae sedis</taxon>
        <taxon>Mucoromycota</taxon>
        <taxon>Mucoromycotina</taxon>
        <taxon>Umbelopsidomycetes</taxon>
        <taxon>Umbelopsidales</taxon>
        <taxon>Umbelopsidaceae</taxon>
        <taxon>Umbelopsis</taxon>
    </lineage>
</organism>
<evidence type="ECO:0000259" key="11">
    <source>
        <dbReference type="Pfam" id="PF20644"/>
    </source>
</evidence>
<dbReference type="Pfam" id="PF20645">
    <property type="entry name" value="Rrn7_cyclin_C"/>
    <property type="match status" value="1"/>
</dbReference>
<evidence type="ECO:0000256" key="2">
    <source>
        <dbReference type="ARBA" id="ARBA00006899"/>
    </source>
</evidence>
<dbReference type="EMBL" id="JAEPRA010000023">
    <property type="protein sequence ID" value="KAG2172570.1"/>
    <property type="molecule type" value="Genomic_DNA"/>
</dbReference>
<keyword evidence="8" id="KW-0804">Transcription</keyword>
<evidence type="ECO:0000256" key="7">
    <source>
        <dbReference type="ARBA" id="ARBA00023125"/>
    </source>
</evidence>
<feature type="region of interest" description="Disordered" evidence="10">
    <location>
        <begin position="496"/>
        <end position="561"/>
    </location>
</feature>
<dbReference type="PANTHER" id="PTHR31576">
    <property type="entry name" value="TATA BOX-BINDING PROTEIN-ASSOCIATED FACTOR RNA POLYMERASE I SUBUNIT B"/>
    <property type="match status" value="1"/>
</dbReference>
<keyword evidence="4" id="KW-0863">Zinc-finger</keyword>
<dbReference type="InterPro" id="IPR048540">
    <property type="entry name" value="Rrn7_cyclin_N"/>
</dbReference>
<evidence type="ECO:0000313" key="13">
    <source>
        <dbReference type="EMBL" id="KAG2172570.1"/>
    </source>
</evidence>
<evidence type="ECO:0000256" key="4">
    <source>
        <dbReference type="ARBA" id="ARBA00022771"/>
    </source>
</evidence>
<dbReference type="Pfam" id="PF20644">
    <property type="entry name" value="Rrn7_cyclin_N"/>
    <property type="match status" value="1"/>
</dbReference>
<evidence type="ECO:0000256" key="5">
    <source>
        <dbReference type="ARBA" id="ARBA00022833"/>
    </source>
</evidence>
<evidence type="ECO:0000256" key="1">
    <source>
        <dbReference type="ARBA" id="ARBA00004604"/>
    </source>
</evidence>
<keyword evidence="3" id="KW-0479">Metal-binding</keyword>
<dbReference type="AlphaFoldDB" id="A0A8H7PF75"/>
<keyword evidence="5" id="KW-0862">Zinc</keyword>
<dbReference type="GO" id="GO:0001164">
    <property type="term" value="F:RNA polymerase I core promoter sequence-specific DNA binding"/>
    <property type="evidence" value="ECO:0007669"/>
    <property type="project" value="InterPro"/>
</dbReference>
<dbReference type="InterPro" id="IPR048538">
    <property type="entry name" value="Rrn7_cyclin_C"/>
</dbReference>
<dbReference type="GO" id="GO:0008270">
    <property type="term" value="F:zinc ion binding"/>
    <property type="evidence" value="ECO:0007669"/>
    <property type="project" value="UniProtKB-KW"/>
</dbReference>
<keyword evidence="9" id="KW-0539">Nucleus</keyword>
<keyword evidence="7" id="KW-0238">DNA-binding</keyword>
<dbReference type="InterPro" id="IPR033599">
    <property type="entry name" value="TAF1B/Rrn7"/>
</dbReference>
<dbReference type="Proteomes" id="UP000612746">
    <property type="component" value="Unassembled WGS sequence"/>
</dbReference>
<feature type="domain" description="Rrn7/TAF1B N-terminal cyclin" evidence="11">
    <location>
        <begin position="82"/>
        <end position="242"/>
    </location>
</feature>
<dbReference type="OrthoDB" id="428577at2759"/>
<feature type="compositionally biased region" description="Acidic residues" evidence="10">
    <location>
        <begin position="524"/>
        <end position="537"/>
    </location>
</feature>
<reference evidence="13" key="1">
    <citation type="submission" date="2020-12" db="EMBL/GenBank/DDBJ databases">
        <title>Metabolic potential, ecology and presence of endohyphal bacteria is reflected in genomic diversity of Mucoromycotina.</title>
        <authorList>
            <person name="Muszewska A."/>
            <person name="Okrasinska A."/>
            <person name="Steczkiewicz K."/>
            <person name="Drgas O."/>
            <person name="Orlowska M."/>
            <person name="Perlinska-Lenart U."/>
            <person name="Aleksandrzak-Piekarczyk T."/>
            <person name="Szatraj K."/>
            <person name="Zielenkiewicz U."/>
            <person name="Pilsyk S."/>
            <person name="Malc E."/>
            <person name="Mieczkowski P."/>
            <person name="Kruszewska J.S."/>
            <person name="Biernat P."/>
            <person name="Pawlowska J."/>
        </authorList>
    </citation>
    <scope>NUCLEOTIDE SEQUENCE</scope>
    <source>
        <strain evidence="13">WA0000051536</strain>
    </source>
</reference>
<dbReference type="GO" id="GO:0042790">
    <property type="term" value="P:nucleolar large rRNA transcription by RNA polymerase I"/>
    <property type="evidence" value="ECO:0007669"/>
    <property type="project" value="TreeGrafter"/>
</dbReference>
<sequence>MKKSLKLPPCPICKTRKYRKNAQGHYVCKYGHQLANYQEEEGEEGTHTGIVRTISGAKRNTTVKESKRLSGPRALFIYHQMFQQCLRQLVRVMITKYGAPADLETIVRELWLLYVSHSEVHFQYRKQTAPVATKSTVPDDEIEALEEENNNNDSAEEDIVDEADMKEMPGIDTSEGDLLFGNEKMMRNPNFLIWPNLSYTQLLIFCYLGCVWLRWPVMLADLQRWAIVGKLPYISLTKNLPSEILDTIALRKLTALKIIPNMPILYQQTRQWIGCFWKICKLEFPDSNSVPLLQRGLREIMLPVESYILAQFIFDKLKLSRQVVIARSDPNQPRNSMTVTTAPMDVKIMAVNLFIAKLYYRLDDSDRHELQDVGIYVPPKDVWLKALRANVYRWQSNMLNGGRRIPGEDESDVHNLRDVADMYKHTVHSGLSNRSHKDRILVKLLRKYTKDLQRREAEENAHLPGPFKKTKSNSYWQEGTTLSFIRDPYVRAATSDMQPLYSPISEPSTTPDAHNDRKRTHDQLEEDVTNELAESQEGDVSWRENSNGDTSFNGIDEPTEEEDQNYLSVSHLVKNYQYQDRYMDYNYDEYEFVADFAAKLVGLDKLEMMRIAISLEHSICRRTRSIERYEPWVK</sequence>
<keyword evidence="6" id="KW-0805">Transcription regulation</keyword>
<dbReference type="GO" id="GO:0070860">
    <property type="term" value="C:RNA polymerase I core factor complex"/>
    <property type="evidence" value="ECO:0007669"/>
    <property type="project" value="InterPro"/>
</dbReference>
<evidence type="ECO:0000256" key="9">
    <source>
        <dbReference type="ARBA" id="ARBA00023242"/>
    </source>
</evidence>
<comment type="subcellular location">
    <subcellularLocation>
        <location evidence="1">Nucleus</location>
        <location evidence="1">Nucleolus</location>
    </subcellularLocation>
</comment>
<proteinExistence type="inferred from homology"/>
<comment type="caution">
    <text evidence="13">The sequence shown here is derived from an EMBL/GenBank/DDBJ whole genome shotgun (WGS) entry which is preliminary data.</text>
</comment>
<evidence type="ECO:0000256" key="10">
    <source>
        <dbReference type="SAM" id="MobiDB-lite"/>
    </source>
</evidence>